<name>A0AAX4HKL2_9BACT</name>
<reference evidence="2 3" key="1">
    <citation type="submission" date="2023-11" db="EMBL/GenBank/DDBJ databases">
        <title>Peredibacter starrii A3.12.</title>
        <authorList>
            <person name="Mitchell R.J."/>
        </authorList>
    </citation>
    <scope>NUCLEOTIDE SEQUENCE [LARGE SCALE GENOMIC DNA]</scope>
    <source>
        <strain evidence="2 3">A3.12</strain>
    </source>
</reference>
<dbReference type="Proteomes" id="UP001324634">
    <property type="component" value="Chromosome"/>
</dbReference>
<feature type="chain" id="PRO_5043455581" description="Outer membrane protein beta-barrel domain-containing protein" evidence="1">
    <location>
        <begin position="21"/>
        <end position="262"/>
    </location>
</feature>
<evidence type="ECO:0008006" key="4">
    <source>
        <dbReference type="Google" id="ProtNLM"/>
    </source>
</evidence>
<keyword evidence="1" id="KW-0732">Signal</keyword>
<accession>A0AAX4HKL2</accession>
<dbReference type="KEGG" id="psti:SOO65_13920"/>
<dbReference type="RefSeq" id="WP_321391185.1">
    <property type="nucleotide sequence ID" value="NZ_CP139487.1"/>
</dbReference>
<evidence type="ECO:0000313" key="3">
    <source>
        <dbReference type="Proteomes" id="UP001324634"/>
    </source>
</evidence>
<proteinExistence type="predicted"/>
<sequence length="262" mass="29731">MLIKSSFILLFVLLPFLAWGQSTDQVLQEVEDDITVGSDIFSDFNEDLESAQVLEDERFYRYGRFFSVNVGGGFTTFTGNRGKAFEDNNPTFHLSVNYFLDFQNAIILGVEYSKHTMVLDTEVNSFQDNGPLGAVTQDMTRVFVGYKYYIDTTDLGTAITYSNPHFIGRLEYWYQTTKFLDQPSLPNDKGGGIGTGIGMGLEFPIELKKSYISVEALYHVVNFYDKFTQDYAQVPGNPDSTYGFDDLTGNVMSLIFTYNFTW</sequence>
<dbReference type="AlphaFoldDB" id="A0AAX4HKL2"/>
<feature type="signal peptide" evidence="1">
    <location>
        <begin position="1"/>
        <end position="20"/>
    </location>
</feature>
<gene>
    <name evidence="2" type="ORF">SOO65_13920</name>
</gene>
<protein>
    <recommendedName>
        <fullName evidence="4">Outer membrane protein beta-barrel domain-containing protein</fullName>
    </recommendedName>
</protein>
<evidence type="ECO:0000313" key="2">
    <source>
        <dbReference type="EMBL" id="WPU63787.1"/>
    </source>
</evidence>
<keyword evidence="3" id="KW-1185">Reference proteome</keyword>
<organism evidence="2 3">
    <name type="scientific">Peredibacter starrii</name>
    <dbReference type="NCBI Taxonomy" id="28202"/>
    <lineage>
        <taxon>Bacteria</taxon>
        <taxon>Pseudomonadati</taxon>
        <taxon>Bdellovibrionota</taxon>
        <taxon>Bacteriovoracia</taxon>
        <taxon>Bacteriovoracales</taxon>
        <taxon>Bacteriovoracaceae</taxon>
        <taxon>Peredibacter</taxon>
    </lineage>
</organism>
<evidence type="ECO:0000256" key="1">
    <source>
        <dbReference type="SAM" id="SignalP"/>
    </source>
</evidence>
<dbReference type="EMBL" id="CP139487">
    <property type="protein sequence ID" value="WPU63787.1"/>
    <property type="molecule type" value="Genomic_DNA"/>
</dbReference>